<dbReference type="InterPro" id="IPR050237">
    <property type="entry name" value="ATP-dep_AMP-bd_enzyme"/>
</dbReference>
<dbReference type="SUPFAM" id="SSF56801">
    <property type="entry name" value="Acetyl-CoA synthetase-like"/>
    <property type="match status" value="1"/>
</dbReference>
<dbReference type="Gene3D" id="3.40.50.12780">
    <property type="entry name" value="N-terminal domain of ligase-like"/>
    <property type="match status" value="1"/>
</dbReference>
<dbReference type="EMBL" id="CADCUJ010000048">
    <property type="protein sequence ID" value="CAA9344878.1"/>
    <property type="molecule type" value="Genomic_DNA"/>
</dbReference>
<evidence type="ECO:0000259" key="2">
    <source>
        <dbReference type="Pfam" id="PF00501"/>
    </source>
</evidence>
<feature type="transmembrane region" description="Helical" evidence="1">
    <location>
        <begin position="613"/>
        <end position="635"/>
    </location>
</feature>
<dbReference type="SUPFAM" id="SSF47336">
    <property type="entry name" value="ACP-like"/>
    <property type="match status" value="1"/>
</dbReference>
<protein>
    <submittedName>
        <fullName evidence="4">Polyketide synthase modules and related proteins</fullName>
    </submittedName>
</protein>
<dbReference type="InterPro" id="IPR042099">
    <property type="entry name" value="ANL_N_sf"/>
</dbReference>
<evidence type="ECO:0000256" key="1">
    <source>
        <dbReference type="SAM" id="Phobius"/>
    </source>
</evidence>
<keyword evidence="1" id="KW-1133">Transmembrane helix</keyword>
<evidence type="ECO:0000259" key="3">
    <source>
        <dbReference type="Pfam" id="PF01757"/>
    </source>
</evidence>
<feature type="transmembrane region" description="Helical" evidence="1">
    <location>
        <begin position="655"/>
        <end position="676"/>
    </location>
</feature>
<dbReference type="InterPro" id="IPR036736">
    <property type="entry name" value="ACP-like_sf"/>
</dbReference>
<accession>A0A6J4LXZ0</accession>
<feature type="domain" description="AMP-dependent synthetase/ligase" evidence="2">
    <location>
        <begin position="118"/>
        <end position="341"/>
    </location>
</feature>
<dbReference type="Gene3D" id="1.10.1200.10">
    <property type="entry name" value="ACP-like"/>
    <property type="match status" value="1"/>
</dbReference>
<proteinExistence type="predicted"/>
<gene>
    <name evidence="4" type="ORF">AVDCRST_MAG72-1057</name>
</gene>
<dbReference type="AlphaFoldDB" id="A0A6J4LXZ0"/>
<keyword evidence="1" id="KW-0812">Transmembrane</keyword>
<feature type="transmembrane region" description="Helical" evidence="1">
    <location>
        <begin position="760"/>
        <end position="776"/>
    </location>
</feature>
<dbReference type="Pfam" id="PF00501">
    <property type="entry name" value="AMP-binding"/>
    <property type="match status" value="1"/>
</dbReference>
<feature type="transmembrane region" description="Helical" evidence="1">
    <location>
        <begin position="688"/>
        <end position="707"/>
    </location>
</feature>
<name>A0A6J4LXZ0_9ACTN</name>
<keyword evidence="1" id="KW-0472">Membrane</keyword>
<dbReference type="Pfam" id="PF01757">
    <property type="entry name" value="Acyl_transf_3"/>
    <property type="match status" value="1"/>
</dbReference>
<feature type="transmembrane region" description="Helical" evidence="1">
    <location>
        <begin position="783"/>
        <end position="801"/>
    </location>
</feature>
<dbReference type="PANTHER" id="PTHR43767">
    <property type="entry name" value="LONG-CHAIN-FATTY-ACID--COA LIGASE"/>
    <property type="match status" value="1"/>
</dbReference>
<feature type="domain" description="Acyltransferase 3" evidence="3">
    <location>
        <begin position="558"/>
        <end position="808"/>
    </location>
</feature>
<reference evidence="4" key="1">
    <citation type="submission" date="2020-02" db="EMBL/GenBank/DDBJ databases">
        <authorList>
            <person name="Meier V. D."/>
        </authorList>
    </citation>
    <scope>NUCLEOTIDE SEQUENCE</scope>
    <source>
        <strain evidence="4">AVDCRST_MAG72</strain>
    </source>
</reference>
<sequence>MQQALTDTGVSFAARLSAFGDRPALVTAGAVVSYQDLADRVAATADRLGTTRRLVLVAGTNEVQAIVTYLAALAAGHPVILVPGDNPGNLSELVSAYNPDVTYSAGRLVERRAGTAHDLHPDLALLLSTSGSTGSPKLVRLSAANVESNAEAIATYLSIRPSDVAATTLPMHYCYGLSVINSHLMSGASLLLTSLSVVDECFWDLFRRNQATTFAGVPYTFELLDRAGFADRDLPSLRYVTQAGGRMSPTTVTRYAELGQRRGWDLFVMYGQTEATARMAYLPPDLALSSPSSIGIAIPGGSFRLEPLPEMPLTRNAAVLDEQATEVGELVYSGDNVMLGYATSPEDLARGREVTTLRTGDVARRNREGLYEVIGRRNRFAKVFGLRIDLDQAERVFADHGITACCADDEERLVVAVDCSAKPVDADAVQAVAKQSFGVPPGAVHVSALTQIPRLPSGKPDYRAIVSSAAAPGRGRPSAVSATADLCRLYGDVLRRTEVSEDDSFVSLEGDSLSYVEMSIRLEEAIGHLPANWHLAPIRELTPRRRRSGLRSVEGNVVLRALAIVLIVGSHANLFWLLGGAHVLLGLAGYNFGRFQLTDVPRRERVRRLTTSIARVAVPSVLWIGIAAAFSAYTWQNAVLLNGILGPRDWAEPQWHYWFIEALVYTLVALTLVMAVPFVDRIERRWPFWLPMALAGAGLLTRFEVVTVFGGDVIHRANVLFWLFALGWATVRAEAWWQRLLVSVTVVATVPGFFDDPARDLVVIAGMLALVWVRTVRVPGWTARVAGVLASASLYIYLAHWQIYPHLEDSQPLLATGLSLLGGVLVWQAVNRCSPYVEKRLARRLARTA</sequence>
<dbReference type="GO" id="GO:0016747">
    <property type="term" value="F:acyltransferase activity, transferring groups other than amino-acyl groups"/>
    <property type="evidence" value="ECO:0007669"/>
    <property type="project" value="InterPro"/>
</dbReference>
<dbReference type="InterPro" id="IPR000873">
    <property type="entry name" value="AMP-dep_synth/lig_dom"/>
</dbReference>
<evidence type="ECO:0000313" key="4">
    <source>
        <dbReference type="EMBL" id="CAA9344878.1"/>
    </source>
</evidence>
<dbReference type="PANTHER" id="PTHR43767:SF10">
    <property type="entry name" value="SURFACTIN SYNTHASE SUBUNIT 1"/>
    <property type="match status" value="1"/>
</dbReference>
<organism evidence="4">
    <name type="scientific">uncultured Nocardioidaceae bacterium</name>
    <dbReference type="NCBI Taxonomy" id="253824"/>
    <lineage>
        <taxon>Bacteria</taxon>
        <taxon>Bacillati</taxon>
        <taxon>Actinomycetota</taxon>
        <taxon>Actinomycetes</taxon>
        <taxon>Propionibacteriales</taxon>
        <taxon>Nocardioidaceae</taxon>
        <taxon>environmental samples</taxon>
    </lineage>
</organism>
<feature type="transmembrane region" description="Helical" evidence="1">
    <location>
        <begin position="574"/>
        <end position="592"/>
    </location>
</feature>
<feature type="transmembrane region" description="Helical" evidence="1">
    <location>
        <begin position="813"/>
        <end position="830"/>
    </location>
</feature>
<dbReference type="InterPro" id="IPR002656">
    <property type="entry name" value="Acyl_transf_3_dom"/>
</dbReference>